<dbReference type="Proteomes" id="UP000298652">
    <property type="component" value="Chromosome 9"/>
</dbReference>
<organism evidence="3 4">
    <name type="scientific">Setaria viridis</name>
    <name type="common">Green bristlegrass</name>
    <name type="synonym">Setaria italica subsp. viridis</name>
    <dbReference type="NCBI Taxonomy" id="4556"/>
    <lineage>
        <taxon>Eukaryota</taxon>
        <taxon>Viridiplantae</taxon>
        <taxon>Streptophyta</taxon>
        <taxon>Embryophyta</taxon>
        <taxon>Tracheophyta</taxon>
        <taxon>Spermatophyta</taxon>
        <taxon>Magnoliopsida</taxon>
        <taxon>Liliopsida</taxon>
        <taxon>Poales</taxon>
        <taxon>Poaceae</taxon>
        <taxon>PACMAD clade</taxon>
        <taxon>Panicoideae</taxon>
        <taxon>Panicodae</taxon>
        <taxon>Paniceae</taxon>
        <taxon>Cenchrinae</taxon>
        <taxon>Setaria</taxon>
    </lineage>
</organism>
<sequence length="285" mass="31380">MGLPDVRLQAHSLSDPHCHHLLVPGGSTHQKPHHHSTSLPNPPTPTSRLSSTTQATANPLDRIPSRDSALRRRRRGHPAMASPVRSIVPRLEPAASPRQPAALTDDLLEEILLRVDSYADLARASTACVSFRGLIADPNFLRRYHSRHPPLLLGSLGCTIPVGFQPVQAPHPKAPASRALGSAAGFSFDYLANSRDHVWAPSDVCDGRVLFYGVPNDGNDDDGEYVFVLWDLAVCDPLSRQYLLLPVPVKGPYGRSRRAALYKSYNIYALFFFQNENKSSDIFLI</sequence>
<dbReference type="PANTHER" id="PTHR31264:SF3">
    <property type="entry name" value="OS07G0554100 PROTEIN"/>
    <property type="match status" value="1"/>
</dbReference>
<dbReference type="EMBL" id="CM016560">
    <property type="protein sequence ID" value="TKV93598.1"/>
    <property type="molecule type" value="Genomic_DNA"/>
</dbReference>
<evidence type="ECO:0000313" key="3">
    <source>
        <dbReference type="EMBL" id="TKV93598.1"/>
    </source>
</evidence>
<keyword evidence="4" id="KW-1185">Reference proteome</keyword>
<evidence type="ECO:0000313" key="4">
    <source>
        <dbReference type="Proteomes" id="UP000298652"/>
    </source>
</evidence>
<evidence type="ECO:0000256" key="1">
    <source>
        <dbReference type="SAM" id="MobiDB-lite"/>
    </source>
</evidence>
<dbReference type="Gramene" id="TKV93598">
    <property type="protein sequence ID" value="TKV93598"/>
    <property type="gene ID" value="SEVIR_9G236000v2"/>
</dbReference>
<feature type="domain" description="F-box" evidence="2">
    <location>
        <begin position="103"/>
        <end position="144"/>
    </location>
</feature>
<dbReference type="SUPFAM" id="SSF81383">
    <property type="entry name" value="F-box domain"/>
    <property type="match status" value="1"/>
</dbReference>
<dbReference type="InterPro" id="IPR001810">
    <property type="entry name" value="F-box_dom"/>
</dbReference>
<feature type="region of interest" description="Disordered" evidence="1">
    <location>
        <begin position="16"/>
        <end position="82"/>
    </location>
</feature>
<dbReference type="AlphaFoldDB" id="A0A4U6SZK7"/>
<accession>A0A4U6SZK7</accession>
<evidence type="ECO:0000259" key="2">
    <source>
        <dbReference type="SMART" id="SM00256"/>
    </source>
</evidence>
<reference evidence="3" key="1">
    <citation type="submission" date="2019-03" db="EMBL/GenBank/DDBJ databases">
        <title>WGS assembly of Setaria viridis.</title>
        <authorList>
            <person name="Huang P."/>
            <person name="Jenkins J."/>
            <person name="Grimwood J."/>
            <person name="Barry K."/>
            <person name="Healey A."/>
            <person name="Mamidi S."/>
            <person name="Sreedasyam A."/>
            <person name="Shu S."/>
            <person name="Feldman M."/>
            <person name="Wu J."/>
            <person name="Yu Y."/>
            <person name="Chen C."/>
            <person name="Johnson J."/>
            <person name="Rokhsar D."/>
            <person name="Baxter I."/>
            <person name="Schmutz J."/>
            <person name="Brutnell T."/>
            <person name="Kellogg E."/>
        </authorList>
    </citation>
    <scope>NUCLEOTIDE SEQUENCE [LARGE SCALE GENOMIC DNA]</scope>
</reference>
<name>A0A4U6SZK7_SETVI</name>
<dbReference type="SMART" id="SM00256">
    <property type="entry name" value="FBOX"/>
    <property type="match status" value="1"/>
</dbReference>
<protein>
    <recommendedName>
        <fullName evidence="2">F-box domain-containing protein</fullName>
    </recommendedName>
</protein>
<proteinExistence type="predicted"/>
<gene>
    <name evidence="3" type="ORF">SEVIR_9G236000v2</name>
</gene>
<dbReference type="InterPro" id="IPR036047">
    <property type="entry name" value="F-box-like_dom_sf"/>
</dbReference>
<dbReference type="PANTHER" id="PTHR31264">
    <property type="entry name" value="OS07G0554500 PROTEIN-RELATED"/>
    <property type="match status" value="1"/>
</dbReference>